<dbReference type="SUPFAM" id="SSF46689">
    <property type="entry name" value="Homeodomain-like"/>
    <property type="match status" value="1"/>
</dbReference>
<dbReference type="AlphaFoldDB" id="U6G359"/>
<feature type="compositionally biased region" description="Polar residues" evidence="1">
    <location>
        <begin position="29"/>
        <end position="45"/>
    </location>
</feature>
<keyword evidence="5" id="KW-1185">Reference proteome</keyword>
<reference evidence="4" key="1">
    <citation type="submission" date="2013-10" db="EMBL/GenBank/DDBJ databases">
        <title>Genomic analysis of the causative agents of coccidiosis in chickens.</title>
        <authorList>
            <person name="Reid A.J."/>
            <person name="Blake D."/>
            <person name="Billington K."/>
            <person name="Browne H."/>
            <person name="Dunn M."/>
            <person name="Hung S."/>
            <person name="Kawahara F."/>
            <person name="Miranda-Saavedra D."/>
            <person name="Mourier T."/>
            <person name="Nagra H."/>
            <person name="Otto T.D."/>
            <person name="Rawlings N."/>
            <person name="Sanchez A."/>
            <person name="Sanders M."/>
            <person name="Subramaniam C."/>
            <person name="Tay Y."/>
            <person name="Dear P."/>
            <person name="Doerig C."/>
            <person name="Gruber A."/>
            <person name="Parkinson J."/>
            <person name="Shirley M."/>
            <person name="Wan K.L."/>
            <person name="Berriman M."/>
            <person name="Tomley F."/>
            <person name="Pain A."/>
        </authorList>
    </citation>
    <scope>NUCLEOTIDE SEQUENCE [LARGE SCALE GENOMIC DNA]</scope>
    <source>
        <strain evidence="4">Houghton</strain>
    </source>
</reference>
<name>U6G359_9EIME</name>
<feature type="domain" description="Myb-like" evidence="2">
    <location>
        <begin position="659"/>
        <end position="705"/>
    </location>
</feature>
<feature type="compositionally biased region" description="Basic and acidic residues" evidence="1">
    <location>
        <begin position="196"/>
        <end position="233"/>
    </location>
</feature>
<dbReference type="InterPro" id="IPR001005">
    <property type="entry name" value="SANT/Myb"/>
</dbReference>
<evidence type="ECO:0000259" key="3">
    <source>
        <dbReference type="PROSITE" id="PS51294"/>
    </source>
</evidence>
<feature type="compositionally biased region" description="Basic residues" evidence="1">
    <location>
        <begin position="99"/>
        <end position="109"/>
    </location>
</feature>
<evidence type="ECO:0000313" key="4">
    <source>
        <dbReference type="EMBL" id="CDI74615.1"/>
    </source>
</evidence>
<feature type="compositionally biased region" description="Basic and acidic residues" evidence="1">
    <location>
        <begin position="1"/>
        <end position="10"/>
    </location>
</feature>
<feature type="region of interest" description="Disordered" evidence="1">
    <location>
        <begin position="1"/>
        <end position="317"/>
    </location>
</feature>
<dbReference type="Gene3D" id="1.10.10.60">
    <property type="entry name" value="Homeodomain-like"/>
    <property type="match status" value="1"/>
</dbReference>
<reference evidence="4" key="2">
    <citation type="submission" date="2013-10" db="EMBL/GenBank/DDBJ databases">
        <authorList>
            <person name="Aslett M."/>
        </authorList>
    </citation>
    <scope>NUCLEOTIDE SEQUENCE [LARGE SCALE GENOMIC DNA]</scope>
    <source>
        <strain evidence="4">Houghton</strain>
    </source>
</reference>
<dbReference type="OrthoDB" id="2143914at2759"/>
<dbReference type="EMBL" id="HG690458">
    <property type="protein sequence ID" value="CDI74615.1"/>
    <property type="molecule type" value="Genomic_DNA"/>
</dbReference>
<dbReference type="Pfam" id="PF00249">
    <property type="entry name" value="Myb_DNA-binding"/>
    <property type="match status" value="1"/>
</dbReference>
<dbReference type="InterPro" id="IPR009057">
    <property type="entry name" value="Homeodomain-like_sf"/>
</dbReference>
<gene>
    <name evidence="4" type="ORF">EPH_0015350</name>
</gene>
<evidence type="ECO:0000313" key="5">
    <source>
        <dbReference type="Proteomes" id="UP000018201"/>
    </source>
</evidence>
<feature type="compositionally biased region" description="Low complexity" evidence="1">
    <location>
        <begin position="156"/>
        <end position="187"/>
    </location>
</feature>
<organism evidence="4 5">
    <name type="scientific">Eimeria praecox</name>
    <dbReference type="NCBI Taxonomy" id="51316"/>
    <lineage>
        <taxon>Eukaryota</taxon>
        <taxon>Sar</taxon>
        <taxon>Alveolata</taxon>
        <taxon>Apicomplexa</taxon>
        <taxon>Conoidasida</taxon>
        <taxon>Coccidia</taxon>
        <taxon>Eucoccidiorida</taxon>
        <taxon>Eimeriorina</taxon>
        <taxon>Eimeriidae</taxon>
        <taxon>Eimeria</taxon>
    </lineage>
</organism>
<feature type="region of interest" description="Disordered" evidence="1">
    <location>
        <begin position="510"/>
        <end position="570"/>
    </location>
</feature>
<proteinExistence type="predicted"/>
<dbReference type="PROSITE" id="PS50090">
    <property type="entry name" value="MYB_LIKE"/>
    <property type="match status" value="1"/>
</dbReference>
<dbReference type="Proteomes" id="UP000018201">
    <property type="component" value="Unassembled WGS sequence"/>
</dbReference>
<dbReference type="VEuPathDB" id="ToxoDB:EPH_0015350"/>
<feature type="compositionally biased region" description="Low complexity" evidence="1">
    <location>
        <begin position="268"/>
        <end position="290"/>
    </location>
</feature>
<dbReference type="InterPro" id="IPR017930">
    <property type="entry name" value="Myb_dom"/>
</dbReference>
<dbReference type="PROSITE" id="PS51294">
    <property type="entry name" value="HTH_MYB"/>
    <property type="match status" value="1"/>
</dbReference>
<sequence>MEMFPDDQHGDTSPPACPHGPSGRVPHQHLQNPNGPQEPPQTRSHPLSEANKRQEGQVSIQERPGHQRGPPKSFTPALSRNPQGPSRGDARPNNFYRQNHMKGHFHGVRKTQQSQQREHLQDSPGPSCPSGVVAFSADDWKGEANKVPGRTPAMGQQQNQQQGQTHVGTQHNKRQQQQSRRCRSQQQVLYMWRPVPQEKEEPQAQKQEQKQHQEHQQVQQHEEQQQKQRERQQQRHQRAQQRGVGRKPSQQRQRQQPEVQHDFRQRRQQSLQGQQQETPNQHQQQQQQQQEQEKQEHQQQQRQRRQPASSRPACARPQLAEGVSAVVVELQRLRHQFSSSFSLLSCHPLLLPLLKQQPYSASKGGSFPGEFGSPTQRISNSAVAAHPTIRQSSNTTCEVPCSLATPAPALDLRKDPEDSCRVGCAHKTATGGREAASCEPEIASSILCKFELQLIPTDPEFDANLLPCGLRLCITMGKTYPGAEAVLVHFPGFKDFSDATEGTAVATPTASAAAISEGPTNVPETGCTAKDGLGSGRSGQQFEPPGAATATPRSGKLCGGVASHASSSARPEGDAAVKALDRGPSSSVAVLKVCNQEINDLRRDAIELVFSKVIENQLTKHEKTDLVRTAIKALDRHMKEIFELELAPKDAPSPRVELPWTEEEQKRLEEAVVLYRRVAEPTLRWRNISSHVGSRTAKECAIRFQLCRENVLSQRQQAIIKEASINKCDKVEEQHDGTGESVHDNKGQDGEVHLGVEPQTLRGTDVSLIGSTTEGISSLHLSCIQLQVTCGRCRAAVDLRVSLPKDGASLEPAGCSVGCAKCQLRMGIRVQPVIGISGSQLMRVAIVQPVDCYLKDLLPCDFILACDCCGANMKAREVQSGSPRTNHCRHCHSKITFGFQGAALGLAVVCGLGTGDSRHTPVMYAMTARKITNTNGRRA</sequence>
<evidence type="ECO:0000256" key="1">
    <source>
        <dbReference type="SAM" id="MobiDB-lite"/>
    </source>
</evidence>
<evidence type="ECO:0000259" key="2">
    <source>
        <dbReference type="PROSITE" id="PS50090"/>
    </source>
</evidence>
<feature type="domain" description="HTH myb-type" evidence="3">
    <location>
        <begin position="659"/>
        <end position="712"/>
    </location>
</feature>
<dbReference type="SMART" id="SM00717">
    <property type="entry name" value="SANT"/>
    <property type="match status" value="1"/>
</dbReference>
<protein>
    <submittedName>
        <fullName evidence="4">Zinc finger (CHY type) protein, putative</fullName>
    </submittedName>
</protein>
<dbReference type="CDD" id="cd00167">
    <property type="entry name" value="SANT"/>
    <property type="match status" value="1"/>
</dbReference>
<accession>U6G359</accession>